<dbReference type="PANTHER" id="PTHR23146">
    <property type="entry name" value="LEO1 PROTEIN"/>
    <property type="match status" value="1"/>
</dbReference>
<protein>
    <submittedName>
        <fullName evidence="2">EOG090X0BPX</fullName>
    </submittedName>
</protein>
<feature type="compositionally biased region" description="Low complexity" evidence="1">
    <location>
        <begin position="65"/>
        <end position="82"/>
    </location>
</feature>
<accession>A0A4Y7LN07</accession>
<dbReference type="GO" id="GO:1990269">
    <property type="term" value="F:RNA polymerase II C-terminal domain phosphoserine binding"/>
    <property type="evidence" value="ECO:0007669"/>
    <property type="project" value="TreeGrafter"/>
</dbReference>
<dbReference type="GO" id="GO:0016593">
    <property type="term" value="C:Cdc73/Paf1 complex"/>
    <property type="evidence" value="ECO:0007669"/>
    <property type="project" value="InterPro"/>
</dbReference>
<dbReference type="GO" id="GO:0006368">
    <property type="term" value="P:transcription elongation by RNA polymerase II"/>
    <property type="evidence" value="ECO:0007669"/>
    <property type="project" value="InterPro"/>
</dbReference>
<dbReference type="GO" id="GO:0032968">
    <property type="term" value="P:positive regulation of transcription elongation by RNA polymerase II"/>
    <property type="evidence" value="ECO:0007669"/>
    <property type="project" value="TreeGrafter"/>
</dbReference>
<feature type="region of interest" description="Disordered" evidence="1">
    <location>
        <begin position="364"/>
        <end position="423"/>
    </location>
</feature>
<gene>
    <name evidence="2" type="primary">EOG090X0BPX</name>
</gene>
<feature type="compositionally biased region" description="Acidic residues" evidence="1">
    <location>
        <begin position="145"/>
        <end position="158"/>
    </location>
</feature>
<evidence type="ECO:0000313" key="2">
    <source>
        <dbReference type="EMBL" id="SVE70011.1"/>
    </source>
</evidence>
<sequence>MRRVLMTQALKMKNLREVIRKVAVVDQANLEVVLEVNQEVEGSRLLQVLAVQPNQFTALTEKQSPSHSRSSSSASSRASKANSENKSDNEENDDKDSGKSPSEKKEETKKKSKRMLDSDADSDASDSKPNQSGAVSPTADALFGDADDISSGEEDEQQPEQKKPVVNKIVDSDREAEDMDQDERVEKEPEEIVPETKIEHEIPYIRADVGKELHFVKLPNFLSVDPRPFDSQTYEDELEEEETMDEEGRARLKLKVENTIRWRTTFDDKGNAIKESNARMVRWSDGSLTLHLGSEIFDVFKQPLQGDHNHLFIRQGTGLQGQAVFKTKLTFRPHSTESFTHRKMTKSLAERSTKTSAIKIIGTVGHDPDAHRGEMIKKEEERLRASVRRESKQKRVRERTATGRGMSGSYLEPDRDGYDDSDDEGAGISLSAIKNKYKRGSAGRDIRAPIYSDDSDASDIDTRKSKKVTEKAKKVAVIESDNEDDDEQQASGSKLRVDDSESEEDSD</sequence>
<proteinExistence type="evidence at transcript level"/>
<feature type="region of interest" description="Disordered" evidence="1">
    <location>
        <begin position="438"/>
        <end position="507"/>
    </location>
</feature>
<dbReference type="EMBL" id="LR000392">
    <property type="protein sequence ID" value="SVE70011.1"/>
    <property type="molecule type" value="mRNA"/>
</dbReference>
<dbReference type="InterPro" id="IPR007149">
    <property type="entry name" value="Leo1"/>
</dbReference>
<reference evidence="2" key="1">
    <citation type="submission" date="2018-08" db="EMBL/GenBank/DDBJ databases">
        <authorList>
            <person name="Cornetti L."/>
        </authorList>
    </citation>
    <scope>NUCLEOTIDE SEQUENCE</scope>
    <source>
        <strain evidence="2">FI-BAL1-1</strain>
    </source>
</reference>
<name>A0A4Y7LN07_9CRUS</name>
<feature type="region of interest" description="Disordered" evidence="1">
    <location>
        <begin position="59"/>
        <end position="190"/>
    </location>
</feature>
<dbReference type="Pfam" id="PF04004">
    <property type="entry name" value="Leo1"/>
    <property type="match status" value="1"/>
</dbReference>
<evidence type="ECO:0000256" key="1">
    <source>
        <dbReference type="SAM" id="MobiDB-lite"/>
    </source>
</evidence>
<organism evidence="2">
    <name type="scientific">Eubosmina coregoni</name>
    <dbReference type="NCBI Taxonomy" id="186181"/>
    <lineage>
        <taxon>Eukaryota</taxon>
        <taxon>Metazoa</taxon>
        <taxon>Ecdysozoa</taxon>
        <taxon>Arthropoda</taxon>
        <taxon>Crustacea</taxon>
        <taxon>Branchiopoda</taxon>
        <taxon>Diplostraca</taxon>
        <taxon>Cladocera</taxon>
        <taxon>Anomopoda</taxon>
        <taxon>Bosminidae</taxon>
        <taxon>Eubosmina</taxon>
    </lineage>
</organism>
<feature type="compositionally biased region" description="Basic and acidic residues" evidence="1">
    <location>
        <begin position="460"/>
        <end position="473"/>
    </location>
</feature>
<dbReference type="AlphaFoldDB" id="A0A4Y7LN07"/>
<dbReference type="PANTHER" id="PTHR23146:SF0">
    <property type="entry name" value="RNA POLYMERASE-ASSOCIATED PROTEIN LEO1"/>
    <property type="match status" value="1"/>
</dbReference>
<feature type="compositionally biased region" description="Basic and acidic residues" evidence="1">
    <location>
        <begin position="83"/>
        <end position="117"/>
    </location>
</feature>
<feature type="compositionally biased region" description="Basic and acidic residues" evidence="1">
    <location>
        <begin position="366"/>
        <end position="390"/>
    </location>
</feature>